<feature type="transmembrane region" description="Helical" evidence="1">
    <location>
        <begin position="188"/>
        <end position="212"/>
    </location>
</feature>
<feature type="transmembrane region" description="Helical" evidence="1">
    <location>
        <begin position="154"/>
        <end position="176"/>
    </location>
</feature>
<organism evidence="2 3">
    <name type="scientific">Chryseobacterium mucoviscidosis</name>
    <dbReference type="NCBI Taxonomy" id="1945581"/>
    <lineage>
        <taxon>Bacteria</taxon>
        <taxon>Pseudomonadati</taxon>
        <taxon>Bacteroidota</taxon>
        <taxon>Flavobacteriia</taxon>
        <taxon>Flavobacteriales</taxon>
        <taxon>Weeksellaceae</taxon>
        <taxon>Chryseobacterium group</taxon>
        <taxon>Chryseobacterium</taxon>
    </lineage>
</organism>
<keyword evidence="1" id="KW-0472">Membrane</keyword>
<feature type="transmembrane region" description="Helical" evidence="1">
    <location>
        <begin position="27"/>
        <end position="46"/>
    </location>
</feature>
<sequence length="357" mass="43196">MMIIILFLLILLFTIIEHQRKNNFHQAFFIFSLFYIVLLESIKFDSGMDFWNTYNHYQFFKLDDTRYRYEFFYKYLVYFFRNILNFSYSFFLFFYYSVIYSLYYFSLNKITKYPITGLLLVFACTIGLFGSNRQLLAIAIGFFAYIYFLKEKKISYLVFILIATFFHYSAFIYVFLLFLDRKINDKIWIFTLFALLLFNITGLNFTIFNFVISNFAPEKISYIIKGYNIGFAKMQSNYYMFVLGTIRRGLPIFLMIRYKNFLQHKSYYQLLLNALFFSLASYVFFFGKLEYMSSRVSVYFIILEVILYVWLIPVMNKIGKKNLYLIFLLLFAGLEFTKYVFSDPTPFIPFKTLFFSF</sequence>
<name>A0A202C1P0_9FLAO</name>
<keyword evidence="1" id="KW-0812">Transmembrane</keyword>
<evidence type="ECO:0008006" key="4">
    <source>
        <dbReference type="Google" id="ProtNLM"/>
    </source>
</evidence>
<evidence type="ECO:0000313" key="3">
    <source>
        <dbReference type="Proteomes" id="UP000196355"/>
    </source>
</evidence>
<keyword evidence="3" id="KW-1185">Reference proteome</keyword>
<evidence type="ECO:0000256" key="1">
    <source>
        <dbReference type="SAM" id="Phobius"/>
    </source>
</evidence>
<feature type="transmembrane region" description="Helical" evidence="1">
    <location>
        <begin position="268"/>
        <end position="286"/>
    </location>
</feature>
<feature type="transmembrane region" description="Helical" evidence="1">
    <location>
        <begin position="323"/>
        <end position="341"/>
    </location>
</feature>
<feature type="transmembrane region" description="Helical" evidence="1">
    <location>
        <begin position="90"/>
        <end position="107"/>
    </location>
</feature>
<dbReference type="InterPro" id="IPR049458">
    <property type="entry name" value="EpsG-like"/>
</dbReference>
<evidence type="ECO:0000313" key="2">
    <source>
        <dbReference type="EMBL" id="OVE57626.1"/>
    </source>
</evidence>
<dbReference type="RefSeq" id="WP_087709339.1">
    <property type="nucleotide sequence ID" value="NZ_MVAG01000114.1"/>
</dbReference>
<proteinExistence type="predicted"/>
<dbReference type="EMBL" id="MVAG01000114">
    <property type="protein sequence ID" value="OVE57626.1"/>
    <property type="molecule type" value="Genomic_DNA"/>
</dbReference>
<gene>
    <name evidence="2" type="ORF">B0E34_10745</name>
</gene>
<dbReference type="Proteomes" id="UP000196355">
    <property type="component" value="Unassembled WGS sequence"/>
</dbReference>
<feature type="transmembrane region" description="Helical" evidence="1">
    <location>
        <begin position="119"/>
        <end position="148"/>
    </location>
</feature>
<keyword evidence="1" id="KW-1133">Transmembrane helix</keyword>
<accession>A0A202C1P0</accession>
<dbReference type="AlphaFoldDB" id="A0A202C1P0"/>
<protein>
    <recommendedName>
        <fullName evidence="4">EpsG family protein</fullName>
    </recommendedName>
</protein>
<dbReference type="Pfam" id="PF14897">
    <property type="entry name" value="EpsG"/>
    <property type="match status" value="1"/>
</dbReference>
<feature type="transmembrane region" description="Helical" evidence="1">
    <location>
        <begin position="292"/>
        <end position="311"/>
    </location>
</feature>
<reference evidence="3" key="1">
    <citation type="submission" date="2017-02" db="EMBL/GenBank/DDBJ databases">
        <authorList>
            <person name="Tetz G."/>
            <person name="Tetz V."/>
        </authorList>
    </citation>
    <scope>NUCLEOTIDE SEQUENCE [LARGE SCALE GENOMIC DNA]</scope>
    <source>
        <strain evidence="3">VT16-26</strain>
    </source>
</reference>
<comment type="caution">
    <text evidence="2">The sequence shown here is derived from an EMBL/GenBank/DDBJ whole genome shotgun (WGS) entry which is preliminary data.</text>
</comment>